<evidence type="ECO:0000256" key="1">
    <source>
        <dbReference type="SAM" id="MobiDB-lite"/>
    </source>
</evidence>
<feature type="region of interest" description="Disordered" evidence="1">
    <location>
        <begin position="113"/>
        <end position="147"/>
    </location>
</feature>
<protein>
    <submittedName>
        <fullName evidence="2">Uncharacterized protein</fullName>
    </submittedName>
</protein>
<evidence type="ECO:0000313" key="3">
    <source>
        <dbReference type="Proteomes" id="UP000585614"/>
    </source>
</evidence>
<proteinExistence type="predicted"/>
<evidence type="ECO:0000313" key="2">
    <source>
        <dbReference type="EMBL" id="KAF6289223.1"/>
    </source>
</evidence>
<reference evidence="2 3" key="1">
    <citation type="journal article" date="2020" name="Nature">
        <title>Six reference-quality genomes reveal evolution of bat adaptations.</title>
        <authorList>
            <person name="Jebb D."/>
            <person name="Huang Z."/>
            <person name="Pippel M."/>
            <person name="Hughes G.M."/>
            <person name="Lavrichenko K."/>
            <person name="Devanna P."/>
            <person name="Winkler S."/>
            <person name="Jermiin L.S."/>
            <person name="Skirmuntt E.C."/>
            <person name="Katzourakis A."/>
            <person name="Burkitt-Gray L."/>
            <person name="Ray D.A."/>
            <person name="Sullivan K.A.M."/>
            <person name="Roscito J.G."/>
            <person name="Kirilenko B.M."/>
            <person name="Davalos L.M."/>
            <person name="Corthals A.P."/>
            <person name="Power M.L."/>
            <person name="Jones G."/>
            <person name="Ransome R.D."/>
            <person name="Dechmann D.K.N."/>
            <person name="Locatelli A.G."/>
            <person name="Puechmaille S.J."/>
            <person name="Fedrigo O."/>
            <person name="Jarvis E.D."/>
            <person name="Hiller M."/>
            <person name="Vernes S.C."/>
            <person name="Myers E.W."/>
            <person name="Teeling E.C."/>
        </authorList>
    </citation>
    <scope>NUCLEOTIDE SEQUENCE [LARGE SCALE GENOMIC DNA]</scope>
    <source>
        <strain evidence="2">MRhiFer1</strain>
        <tissue evidence="2">Lung</tissue>
    </source>
</reference>
<gene>
    <name evidence="2" type="ORF">mRhiFer1_017058</name>
</gene>
<name>A0A7J7SLN0_RHIFE</name>
<sequence>MGFGMRGGLDVFMVGALLVLALLKAMVKTQWDLQAEILPHISKSPLLNPQRILHMVPFSHPSESSKSTVKPSITPVSSVTVTTSKPTAKPSTTPVSSVSKSVPVTTLKPIATSKITPPEVSTNMTSTTLKSTPKITSVSQNTAQMST</sequence>
<dbReference type="EMBL" id="JACAGC010000022">
    <property type="protein sequence ID" value="KAF6289223.1"/>
    <property type="molecule type" value="Genomic_DNA"/>
</dbReference>
<organism evidence="2 3">
    <name type="scientific">Rhinolophus ferrumequinum</name>
    <name type="common">Greater horseshoe bat</name>
    <dbReference type="NCBI Taxonomy" id="59479"/>
    <lineage>
        <taxon>Eukaryota</taxon>
        <taxon>Metazoa</taxon>
        <taxon>Chordata</taxon>
        <taxon>Craniata</taxon>
        <taxon>Vertebrata</taxon>
        <taxon>Euteleostomi</taxon>
        <taxon>Mammalia</taxon>
        <taxon>Eutheria</taxon>
        <taxon>Laurasiatheria</taxon>
        <taxon>Chiroptera</taxon>
        <taxon>Yinpterochiroptera</taxon>
        <taxon>Rhinolophoidea</taxon>
        <taxon>Rhinolophidae</taxon>
        <taxon>Rhinolophinae</taxon>
        <taxon>Rhinolophus</taxon>
    </lineage>
</organism>
<accession>A0A7J7SLN0</accession>
<comment type="caution">
    <text evidence="2">The sequence shown here is derived from an EMBL/GenBank/DDBJ whole genome shotgun (WGS) entry which is preliminary data.</text>
</comment>
<dbReference type="Proteomes" id="UP000585614">
    <property type="component" value="Unassembled WGS sequence"/>
</dbReference>
<feature type="region of interest" description="Disordered" evidence="1">
    <location>
        <begin position="81"/>
        <end position="100"/>
    </location>
</feature>
<dbReference type="AlphaFoldDB" id="A0A7J7SLN0"/>